<sequence>MKLQIVSLIFLALLVKYTISTRESEENTVDHLLDFVYKNFSSYKANVMVKSFGELSNFASSIVRKTNQDVPSSNYEIDKMSAEEIEKMEEIHISVRDPIDDTQYLADSVMRVSERMSLTIAIFEPGYESNILHDMIFFLKAFIAFNPLTRGKYLIHLITDENVDFERFFQKAWTWKFLDLVVIQWLRKKQMKRIENNSTSADDHDYLIHSFNPFNNTLIREQALTSYTELFPDKLKDLKGYPLVVGTGQGNQPWVEAGERWSAFGFEPQLADLQFLLESELARKDPWIVFGNDPGVDLIRTLFEVLNCSLRGQVDARIDDTWQSIRPENGIYGRRDYDFIVPKLSFVFIFSSIRKWEWERRMKHYLNEIQYPIPHIYHLYLMRPKTYEQQISIAAIVAFAGLFFTAFVFAVWARLIGFKIKSWSFLNILTAQMSGSIEHRGPMKLSEMIFQMSIYVATFIVVTLGSDYMYQIFVLRQNLPLIETIEDLAQSDVKLVMIETDYDHFRAFPKDHTLKALFERIQCVPHYELFSNLQHSFCRQPWSNFSTFNESINLCVLNAKKVEYLMQSNEEIHVDKIRDPVATISPIIYSGAEAPALFRFRTEELLNRFMQVGLLNKWEKDYSRNQSKKKGSSQSARKEIFKDKEVPMQNQLWPVLAMGFGAGIVALIGELLWKSLIEKTEFGKLMRAFHRVLRPTPPKFSQTPHNAAAATIIEIKKRQTTWNVKVILAYHFHPYLERNVFVLKK</sequence>
<name>A0ACC2PIW1_9HYME</name>
<comment type="caution">
    <text evidence="1">The sequence shown here is derived from an EMBL/GenBank/DDBJ whole genome shotgun (WGS) entry which is preliminary data.</text>
</comment>
<dbReference type="EMBL" id="CM056741">
    <property type="protein sequence ID" value="KAJ8683013.1"/>
    <property type="molecule type" value="Genomic_DNA"/>
</dbReference>
<dbReference type="Proteomes" id="UP001239111">
    <property type="component" value="Chromosome 1"/>
</dbReference>
<proteinExistence type="predicted"/>
<organism evidence="1 2">
    <name type="scientific">Eretmocerus hayati</name>
    <dbReference type="NCBI Taxonomy" id="131215"/>
    <lineage>
        <taxon>Eukaryota</taxon>
        <taxon>Metazoa</taxon>
        <taxon>Ecdysozoa</taxon>
        <taxon>Arthropoda</taxon>
        <taxon>Hexapoda</taxon>
        <taxon>Insecta</taxon>
        <taxon>Pterygota</taxon>
        <taxon>Neoptera</taxon>
        <taxon>Endopterygota</taxon>
        <taxon>Hymenoptera</taxon>
        <taxon>Apocrita</taxon>
        <taxon>Proctotrupomorpha</taxon>
        <taxon>Chalcidoidea</taxon>
        <taxon>Aphelinidae</taxon>
        <taxon>Aphelininae</taxon>
        <taxon>Eretmocerus</taxon>
    </lineage>
</organism>
<gene>
    <name evidence="1" type="ORF">QAD02_018805</name>
</gene>
<evidence type="ECO:0000313" key="2">
    <source>
        <dbReference type="Proteomes" id="UP001239111"/>
    </source>
</evidence>
<protein>
    <submittedName>
        <fullName evidence="1">Uncharacterized protein</fullName>
    </submittedName>
</protein>
<evidence type="ECO:0000313" key="1">
    <source>
        <dbReference type="EMBL" id="KAJ8683013.1"/>
    </source>
</evidence>
<reference evidence="1" key="1">
    <citation type="submission" date="2023-04" db="EMBL/GenBank/DDBJ databases">
        <title>A chromosome-level genome assembly of the parasitoid wasp Eretmocerus hayati.</title>
        <authorList>
            <person name="Zhong Y."/>
            <person name="Liu S."/>
            <person name="Liu Y."/>
        </authorList>
    </citation>
    <scope>NUCLEOTIDE SEQUENCE</scope>
    <source>
        <strain evidence="1">ZJU_SS_LIU_2023</strain>
    </source>
</reference>
<keyword evidence="2" id="KW-1185">Reference proteome</keyword>
<accession>A0ACC2PIW1</accession>